<keyword evidence="4" id="KW-1185">Reference proteome</keyword>
<dbReference type="STRING" id="166423.A0A0N0BFR7"/>
<reference evidence="3 4" key="1">
    <citation type="submission" date="2015-07" db="EMBL/GenBank/DDBJ databases">
        <title>The genome of Melipona quadrifasciata.</title>
        <authorList>
            <person name="Pan H."/>
            <person name="Kapheim K."/>
        </authorList>
    </citation>
    <scope>NUCLEOTIDE SEQUENCE [LARGE SCALE GENOMIC DNA]</scope>
    <source>
        <strain evidence="3">0111107301</strain>
        <tissue evidence="3">Whole body</tissue>
    </source>
</reference>
<dbReference type="InterPro" id="IPR055470">
    <property type="entry name" value="DUF7042"/>
</dbReference>
<dbReference type="Proteomes" id="UP000053105">
    <property type="component" value="Unassembled WGS sequence"/>
</dbReference>
<dbReference type="Pfam" id="PF23069">
    <property type="entry name" value="DUF7042"/>
    <property type="match status" value="1"/>
</dbReference>
<dbReference type="EMBL" id="KQ435798">
    <property type="protein sequence ID" value="KOX73491.1"/>
    <property type="molecule type" value="Genomic_DNA"/>
</dbReference>
<evidence type="ECO:0000259" key="1">
    <source>
        <dbReference type="Pfam" id="PF23069"/>
    </source>
</evidence>
<accession>A0A0N0BFR7</accession>
<evidence type="ECO:0000259" key="2">
    <source>
        <dbReference type="Pfam" id="PF23070"/>
    </source>
</evidence>
<dbReference type="PANTHER" id="PTHR22255">
    <property type="entry name" value="LP06548P"/>
    <property type="match status" value="1"/>
</dbReference>
<feature type="domain" description="DUF7042" evidence="1">
    <location>
        <begin position="48"/>
        <end position="182"/>
    </location>
</feature>
<dbReference type="GO" id="GO:0061909">
    <property type="term" value="P:autophagosome-lysosome fusion"/>
    <property type="evidence" value="ECO:0007669"/>
    <property type="project" value="TreeGrafter"/>
</dbReference>
<evidence type="ECO:0000313" key="3">
    <source>
        <dbReference type="EMBL" id="KOX73491.1"/>
    </source>
</evidence>
<proteinExistence type="predicted"/>
<dbReference type="PANTHER" id="PTHR22255:SF9">
    <property type="entry name" value="LP06548P"/>
    <property type="match status" value="1"/>
</dbReference>
<dbReference type="InterPro" id="IPR055471">
    <property type="entry name" value="DUF7043"/>
</dbReference>
<organism evidence="3 4">
    <name type="scientific">Melipona quadrifasciata</name>
    <dbReference type="NCBI Taxonomy" id="166423"/>
    <lineage>
        <taxon>Eukaryota</taxon>
        <taxon>Metazoa</taxon>
        <taxon>Ecdysozoa</taxon>
        <taxon>Arthropoda</taxon>
        <taxon>Hexapoda</taxon>
        <taxon>Insecta</taxon>
        <taxon>Pterygota</taxon>
        <taxon>Neoptera</taxon>
        <taxon>Endopterygota</taxon>
        <taxon>Hymenoptera</taxon>
        <taxon>Apocrita</taxon>
        <taxon>Aculeata</taxon>
        <taxon>Apoidea</taxon>
        <taxon>Anthophila</taxon>
        <taxon>Apidae</taxon>
        <taxon>Melipona</taxon>
    </lineage>
</organism>
<name>A0A0N0BFR7_9HYME</name>
<sequence>MHMKHPNVLQYKETYCITETPKPTLPYICSELRSDAILISLFRTGAAPMPCPFKGPLEFTYSHGEGECKSPLSAAETCTQESRLLLRYQACANVLSSESVEMRRFTLLADVELECLATWKESSTHNLVARLHAPRKTSDEDSYRCFIYEQTSNNSWNLAQSEDASCTGLISVKEAAKTFKMKQKIPPIGRRLVSSVTPWSPLTIVMSIPIERTKCSTSPRLPSIGNTNGYVCLMFHRRDSHIIELQLSEWSQQPDDVCNSSTFNSHSTPYTTFITPDPITRQCPNLGRYEIVSVLHNHNSDKAENILGVDGEPMANAAEVQDVRVTSTPNPGRCRYGSVRRLDIGCKTPDRMEFATSCSDETPAEYSCHGTWIENDTAYLVASTEKGRYCLVYSASAAATGSRELSVTGHLASCPRASHRHVVSWQVNLTSYGKSVKPGKLGKLRVEYFKLAYLKNWGY</sequence>
<protein>
    <submittedName>
        <fullName evidence="3">Uncharacterized protein</fullName>
    </submittedName>
</protein>
<evidence type="ECO:0000313" key="4">
    <source>
        <dbReference type="Proteomes" id="UP000053105"/>
    </source>
</evidence>
<dbReference type="Pfam" id="PF23070">
    <property type="entry name" value="DUF7043"/>
    <property type="match status" value="1"/>
</dbReference>
<dbReference type="OrthoDB" id="9979716at2759"/>
<feature type="domain" description="DUF7043" evidence="2">
    <location>
        <begin position="227"/>
        <end position="267"/>
    </location>
</feature>
<gene>
    <name evidence="3" type="ORF">WN51_14537</name>
</gene>
<dbReference type="AlphaFoldDB" id="A0A0N0BFR7"/>